<dbReference type="AlphaFoldDB" id="A0A3M7Q732"/>
<dbReference type="OrthoDB" id="125347at2759"/>
<dbReference type="Proteomes" id="UP000276133">
    <property type="component" value="Unassembled WGS sequence"/>
</dbReference>
<evidence type="ECO:0000313" key="1">
    <source>
        <dbReference type="EMBL" id="RNA06758.1"/>
    </source>
</evidence>
<comment type="caution">
    <text evidence="1">The sequence shown here is derived from an EMBL/GenBank/DDBJ whole genome shotgun (WGS) entry which is preliminary data.</text>
</comment>
<protein>
    <submittedName>
        <fullName evidence="1">Tigger transposable element-derived 4-like</fullName>
    </submittedName>
</protein>
<gene>
    <name evidence="1" type="ORF">BpHYR1_049746</name>
</gene>
<dbReference type="EMBL" id="REGN01007295">
    <property type="protein sequence ID" value="RNA06758.1"/>
    <property type="molecule type" value="Genomic_DNA"/>
</dbReference>
<reference evidence="1 2" key="1">
    <citation type="journal article" date="2018" name="Sci. Rep.">
        <title>Genomic signatures of local adaptation to the degree of environmental predictability in rotifers.</title>
        <authorList>
            <person name="Franch-Gras L."/>
            <person name="Hahn C."/>
            <person name="Garcia-Roger E.M."/>
            <person name="Carmona M.J."/>
            <person name="Serra M."/>
            <person name="Gomez A."/>
        </authorList>
    </citation>
    <scope>NUCLEOTIDE SEQUENCE [LARGE SCALE GENOMIC DNA]</scope>
    <source>
        <strain evidence="1">HYR1</strain>
    </source>
</reference>
<organism evidence="1 2">
    <name type="scientific">Brachionus plicatilis</name>
    <name type="common">Marine rotifer</name>
    <name type="synonym">Brachionus muelleri</name>
    <dbReference type="NCBI Taxonomy" id="10195"/>
    <lineage>
        <taxon>Eukaryota</taxon>
        <taxon>Metazoa</taxon>
        <taxon>Spiralia</taxon>
        <taxon>Gnathifera</taxon>
        <taxon>Rotifera</taxon>
        <taxon>Eurotatoria</taxon>
        <taxon>Monogononta</taxon>
        <taxon>Pseudotrocha</taxon>
        <taxon>Ploima</taxon>
        <taxon>Brachionidae</taxon>
        <taxon>Brachionus</taxon>
    </lineage>
</organism>
<accession>A0A3M7Q732</accession>
<name>A0A3M7Q732_BRAPC</name>
<proteinExistence type="predicted"/>
<keyword evidence="2" id="KW-1185">Reference proteome</keyword>
<sequence length="221" mass="25754">MYVLNSYHQTTSTLQPCDAGFIRSSKSHYKKLLINHLLQSTEFTNQILLPDIKEAIYYNKISQLTIRNCWQKSGTVKEDKEVQREEDKAEVVISRSEKECITCLEDLIFNCTVEEFLDLEIDELTCETPRDSDIIDLVQKNNPEGENDCDDDKENYQSASKSKEVITNQAISLFKMIRGYLENWSGFEESDIDLLDKLENRLHKTKSDKFTQKSLLDYLEK</sequence>
<evidence type="ECO:0000313" key="2">
    <source>
        <dbReference type="Proteomes" id="UP000276133"/>
    </source>
</evidence>